<dbReference type="OrthoDB" id="654191at2759"/>
<comment type="caution">
    <text evidence="2">The sequence shown here is derived from an EMBL/GenBank/DDBJ whole genome shotgun (WGS) entry which is preliminary data.</text>
</comment>
<feature type="compositionally biased region" description="Basic and acidic residues" evidence="1">
    <location>
        <begin position="16"/>
        <end position="25"/>
    </location>
</feature>
<sequence>MTLSDTTNLSVHSHKPTMDERKRSIQPDSDDIYPSKRHQTTQNAPQMRMDSEKEKDVESFQKDAILRQMKEYKREKTLYESQVQDLSKRSQYH</sequence>
<feature type="region of interest" description="Disordered" evidence="1">
    <location>
        <begin position="1"/>
        <end position="61"/>
    </location>
</feature>
<feature type="non-terminal residue" evidence="2">
    <location>
        <position position="1"/>
    </location>
</feature>
<proteinExistence type="predicted"/>
<evidence type="ECO:0000313" key="2">
    <source>
        <dbReference type="EMBL" id="KAG9673102.1"/>
    </source>
</evidence>
<reference evidence="2" key="2">
    <citation type="submission" date="2021-08" db="EMBL/GenBank/DDBJ databases">
        <authorList>
            <person name="Gostincar C."/>
            <person name="Sun X."/>
            <person name="Song Z."/>
            <person name="Gunde-Cimerman N."/>
        </authorList>
    </citation>
    <scope>NUCLEOTIDE SEQUENCE</scope>
    <source>
        <strain evidence="2">EXF-9911</strain>
    </source>
</reference>
<gene>
    <name evidence="2" type="ORF">KCU76_g16570</name>
</gene>
<name>A0A9P8E241_AURME</name>
<accession>A0A9P8E241</accession>
<dbReference type="Proteomes" id="UP000779574">
    <property type="component" value="Unassembled WGS sequence"/>
</dbReference>
<protein>
    <submittedName>
        <fullName evidence="2">Uncharacterized protein</fullName>
    </submittedName>
</protein>
<reference evidence="2" key="1">
    <citation type="journal article" date="2021" name="J Fungi (Basel)">
        <title>Virulence traits and population genomics of the black yeast Aureobasidium melanogenum.</title>
        <authorList>
            <person name="Cernosa A."/>
            <person name="Sun X."/>
            <person name="Gostincar C."/>
            <person name="Fang C."/>
            <person name="Gunde-Cimerman N."/>
            <person name="Song Z."/>
        </authorList>
    </citation>
    <scope>NUCLEOTIDE SEQUENCE</scope>
    <source>
        <strain evidence="2">EXF-9911</strain>
    </source>
</reference>
<dbReference type="EMBL" id="JAHFXF010001202">
    <property type="protein sequence ID" value="KAG9673102.1"/>
    <property type="molecule type" value="Genomic_DNA"/>
</dbReference>
<feature type="compositionally biased region" description="Polar residues" evidence="1">
    <location>
        <begin position="1"/>
        <end position="11"/>
    </location>
</feature>
<feature type="compositionally biased region" description="Basic and acidic residues" evidence="1">
    <location>
        <begin position="49"/>
        <end position="61"/>
    </location>
</feature>
<organism evidence="2 3">
    <name type="scientific">Aureobasidium melanogenum</name>
    <name type="common">Aureobasidium pullulans var. melanogenum</name>
    <dbReference type="NCBI Taxonomy" id="46634"/>
    <lineage>
        <taxon>Eukaryota</taxon>
        <taxon>Fungi</taxon>
        <taxon>Dikarya</taxon>
        <taxon>Ascomycota</taxon>
        <taxon>Pezizomycotina</taxon>
        <taxon>Dothideomycetes</taxon>
        <taxon>Dothideomycetidae</taxon>
        <taxon>Dothideales</taxon>
        <taxon>Saccotheciaceae</taxon>
        <taxon>Aureobasidium</taxon>
    </lineage>
</organism>
<feature type="region of interest" description="Disordered" evidence="1">
    <location>
        <begin position="73"/>
        <end position="93"/>
    </location>
</feature>
<evidence type="ECO:0000313" key="3">
    <source>
        <dbReference type="Proteomes" id="UP000779574"/>
    </source>
</evidence>
<dbReference type="AlphaFoldDB" id="A0A9P8E241"/>
<evidence type="ECO:0000256" key="1">
    <source>
        <dbReference type="SAM" id="MobiDB-lite"/>
    </source>
</evidence>